<dbReference type="EMBL" id="QEOB01000003">
    <property type="protein sequence ID" value="PVX85850.1"/>
    <property type="molecule type" value="Genomic_DNA"/>
</dbReference>
<sequence length="352" mass="39647">MADIQIEVKLTSSGPTKLLFDGAVQTRSSTNQTDQVQITNRKITANLQRSSVQSAPLAAHNSTFFKLIIKSLALYYTLARKPARIRTICWRKIAASGATTEFPVEKSEIVQIVGRKTDLSLLTQIVQAKAELLMEETDRGRAVLYAITHLIKALDSDGPFERFDRLWRAFNALYKAFSGKTKDTDCHIDLANDIRANPIRYPLSVAKVTPLTKDEIRKHTRWNLMLQNNYPTPKRTKNLRDAIVRTADSRIIEIYRDTLSIRETLLKAEGGYNAASTHIGAMLATPQVNHSDVVTTLCIKYMYFVRNKIAHAERTDSGFAFLRGSAEEAEISWLTPMLEALIIDLINISDTF</sequence>
<gene>
    <name evidence="1" type="ORF">C7402_103428</name>
</gene>
<reference evidence="1 2" key="1">
    <citation type="submission" date="2018-05" db="EMBL/GenBank/DDBJ databases">
        <title>Genomic Encyclopedia of Type Strains, Phase IV (KMG-V): Genome sequencing to study the core and pangenomes of soil and plant-associated prokaryotes.</title>
        <authorList>
            <person name="Whitman W."/>
        </authorList>
    </citation>
    <scope>NUCLEOTIDE SEQUENCE [LARGE SCALE GENOMIC DNA]</scope>
    <source>
        <strain evidence="1 2">SCZa-39</strain>
    </source>
</reference>
<keyword evidence="2" id="KW-1185">Reference proteome</keyword>
<protein>
    <recommendedName>
        <fullName evidence="3">Apea-like HEPN domain-containing protein</fullName>
    </recommendedName>
</protein>
<comment type="caution">
    <text evidence="1">The sequence shown here is derived from an EMBL/GenBank/DDBJ whole genome shotgun (WGS) entry which is preliminary data.</text>
</comment>
<dbReference type="Proteomes" id="UP000245712">
    <property type="component" value="Unassembled WGS sequence"/>
</dbReference>
<dbReference type="RefSeq" id="WP_133254444.1">
    <property type="nucleotide sequence ID" value="NZ_QEOB01000003.1"/>
</dbReference>
<name>A0ABX5KV11_9BURK</name>
<evidence type="ECO:0008006" key="3">
    <source>
        <dbReference type="Google" id="ProtNLM"/>
    </source>
</evidence>
<proteinExistence type="predicted"/>
<evidence type="ECO:0000313" key="2">
    <source>
        <dbReference type="Proteomes" id="UP000245712"/>
    </source>
</evidence>
<accession>A0ABX5KV11</accession>
<organism evidence="1 2">
    <name type="scientific">Paraburkholderia unamae</name>
    <dbReference type="NCBI Taxonomy" id="219649"/>
    <lineage>
        <taxon>Bacteria</taxon>
        <taxon>Pseudomonadati</taxon>
        <taxon>Pseudomonadota</taxon>
        <taxon>Betaproteobacteria</taxon>
        <taxon>Burkholderiales</taxon>
        <taxon>Burkholderiaceae</taxon>
        <taxon>Paraburkholderia</taxon>
    </lineage>
</organism>
<evidence type="ECO:0000313" key="1">
    <source>
        <dbReference type="EMBL" id="PVX85850.1"/>
    </source>
</evidence>